<reference evidence="2 3" key="1">
    <citation type="journal article" date="2014" name="Genome Biol. Evol.">
        <title>The secreted proteins of Achlya hypogyna and Thraustotheca clavata identify the ancestral oomycete secretome and reveal gene acquisitions by horizontal gene transfer.</title>
        <authorList>
            <person name="Misner I."/>
            <person name="Blouin N."/>
            <person name="Leonard G."/>
            <person name="Richards T.A."/>
            <person name="Lane C.E."/>
        </authorList>
    </citation>
    <scope>NUCLEOTIDE SEQUENCE [LARGE SCALE GENOMIC DNA]</scope>
    <source>
        <strain evidence="2 3">ATCC 34112</strain>
    </source>
</reference>
<gene>
    <name evidence="2" type="ORF">THRCLA_23399</name>
</gene>
<protein>
    <submittedName>
        <fullName evidence="2">Uncharacterized protein</fullName>
    </submittedName>
</protein>
<proteinExistence type="predicted"/>
<dbReference type="AlphaFoldDB" id="A0A1V9Y6J1"/>
<feature type="compositionally biased region" description="Basic residues" evidence="1">
    <location>
        <begin position="48"/>
        <end position="69"/>
    </location>
</feature>
<dbReference type="Proteomes" id="UP000243217">
    <property type="component" value="Unassembled WGS sequence"/>
</dbReference>
<evidence type="ECO:0000256" key="1">
    <source>
        <dbReference type="SAM" id="MobiDB-lite"/>
    </source>
</evidence>
<dbReference type="OrthoDB" id="78447at2759"/>
<accession>A0A1V9Y6J1</accession>
<dbReference type="EMBL" id="JNBS01005034">
    <property type="protein sequence ID" value="OQR81327.1"/>
    <property type="molecule type" value="Genomic_DNA"/>
</dbReference>
<evidence type="ECO:0000313" key="3">
    <source>
        <dbReference type="Proteomes" id="UP000243217"/>
    </source>
</evidence>
<evidence type="ECO:0000313" key="2">
    <source>
        <dbReference type="EMBL" id="OQR81327.1"/>
    </source>
</evidence>
<feature type="region of interest" description="Disordered" evidence="1">
    <location>
        <begin position="48"/>
        <end position="75"/>
    </location>
</feature>
<organism evidence="2 3">
    <name type="scientific">Thraustotheca clavata</name>
    <dbReference type="NCBI Taxonomy" id="74557"/>
    <lineage>
        <taxon>Eukaryota</taxon>
        <taxon>Sar</taxon>
        <taxon>Stramenopiles</taxon>
        <taxon>Oomycota</taxon>
        <taxon>Saprolegniomycetes</taxon>
        <taxon>Saprolegniales</taxon>
        <taxon>Achlyaceae</taxon>
        <taxon>Thraustotheca</taxon>
    </lineage>
</organism>
<comment type="caution">
    <text evidence="2">The sequence shown here is derived from an EMBL/GenBank/DDBJ whole genome shotgun (WGS) entry which is preliminary data.</text>
</comment>
<name>A0A1V9Y6J1_9STRA</name>
<keyword evidence="3" id="KW-1185">Reference proteome</keyword>
<sequence length="590" mass="68775">MFKRQKDWFYEDIRLLFNKVYEEACQYELRQRALEAVELRQTEATKAKRKATQAVEKKKKIKKKKRKRPNATNHDGRKAVVLTPLQFSVVLARLDAHLTYGQISDMVVKVLSTRRTYSHGITFEAFVYTAQLLGWFRINFQTVAPLLAEVSVTAEEKQVAQRVLQQIWDIHCTGIYVACESDPNPFIANHVMQIKQRLLRSLDQDCDKLDPVQGLNFFRHILNVCWRVAALRGFRPRLGIDKDTNTDSTYFSIAELARSEELLLISKGILAIPDAVQGRQVFNSDVYVTTTDFLTNFSHIDPSRIRDLFPAHTIQTNECIAIDNVLHRYAWQLNDVYRTYSLICNVTFGITREGFQELIQDIGLASPHFTAVHMNLIFESVMSRQANPDQHKVFATSFIELIIRLAVEKSSFERQYADRKQSKLQMVKPERLSILVEDICTRYVLPNICQNLSITFRRQVAAPEVQRLLNKHRNLLRRLFLYYCRQDLADIEAWKMNFSEFERFIVDFDLNDDVFFPAAMNLLVFNACQEDLNEGQFIYQEFVTAVIAIAQMKDTNPFLKWQRKTSNFIQQLIDFIAHPDRAVKFRLILS</sequence>